<gene>
    <name evidence="2" type="ORF">N658DRAFT_496667</name>
</gene>
<keyword evidence="3" id="KW-1185">Reference proteome</keyword>
<name>A0AAN6PZS4_9PEZI</name>
<dbReference type="EMBL" id="MU863637">
    <property type="protein sequence ID" value="KAK4100965.1"/>
    <property type="molecule type" value="Genomic_DNA"/>
</dbReference>
<dbReference type="AlphaFoldDB" id="A0AAN6PZS4"/>
<organism evidence="2 3">
    <name type="scientific">Parathielavia hyrcaniae</name>
    <dbReference type="NCBI Taxonomy" id="113614"/>
    <lineage>
        <taxon>Eukaryota</taxon>
        <taxon>Fungi</taxon>
        <taxon>Dikarya</taxon>
        <taxon>Ascomycota</taxon>
        <taxon>Pezizomycotina</taxon>
        <taxon>Sordariomycetes</taxon>
        <taxon>Sordariomycetidae</taxon>
        <taxon>Sordariales</taxon>
        <taxon>Chaetomiaceae</taxon>
        <taxon>Parathielavia</taxon>
    </lineage>
</organism>
<proteinExistence type="predicted"/>
<feature type="region of interest" description="Disordered" evidence="1">
    <location>
        <begin position="126"/>
        <end position="157"/>
    </location>
</feature>
<reference evidence="2" key="2">
    <citation type="submission" date="2023-05" db="EMBL/GenBank/DDBJ databases">
        <authorList>
            <consortium name="Lawrence Berkeley National Laboratory"/>
            <person name="Steindorff A."/>
            <person name="Hensen N."/>
            <person name="Bonometti L."/>
            <person name="Westerberg I."/>
            <person name="Brannstrom I.O."/>
            <person name="Guillou S."/>
            <person name="Cros-Aarteil S."/>
            <person name="Calhoun S."/>
            <person name="Haridas S."/>
            <person name="Kuo A."/>
            <person name="Mondo S."/>
            <person name="Pangilinan J."/>
            <person name="Riley R."/>
            <person name="Labutti K."/>
            <person name="Andreopoulos B."/>
            <person name="Lipzen A."/>
            <person name="Chen C."/>
            <person name="Yanf M."/>
            <person name="Daum C."/>
            <person name="Ng V."/>
            <person name="Clum A."/>
            <person name="Ohm R."/>
            <person name="Martin F."/>
            <person name="Silar P."/>
            <person name="Natvig D."/>
            <person name="Lalanne C."/>
            <person name="Gautier V."/>
            <person name="Ament-Velasquez S.L."/>
            <person name="Kruys A."/>
            <person name="Hutchinson M.I."/>
            <person name="Powell A.J."/>
            <person name="Barry K."/>
            <person name="Miller A.N."/>
            <person name="Grigoriev I.V."/>
            <person name="Debuchy R."/>
            <person name="Gladieux P."/>
            <person name="Thoren M.H."/>
            <person name="Johannesson H."/>
        </authorList>
    </citation>
    <scope>NUCLEOTIDE SEQUENCE</scope>
    <source>
        <strain evidence="2">CBS 757.83</strain>
    </source>
</reference>
<reference evidence="2" key="1">
    <citation type="journal article" date="2023" name="Mol. Phylogenet. Evol.">
        <title>Genome-scale phylogeny and comparative genomics of the fungal order Sordariales.</title>
        <authorList>
            <person name="Hensen N."/>
            <person name="Bonometti L."/>
            <person name="Westerberg I."/>
            <person name="Brannstrom I.O."/>
            <person name="Guillou S."/>
            <person name="Cros-Aarteil S."/>
            <person name="Calhoun S."/>
            <person name="Haridas S."/>
            <person name="Kuo A."/>
            <person name="Mondo S."/>
            <person name="Pangilinan J."/>
            <person name="Riley R."/>
            <person name="LaButti K."/>
            <person name="Andreopoulos B."/>
            <person name="Lipzen A."/>
            <person name="Chen C."/>
            <person name="Yan M."/>
            <person name="Daum C."/>
            <person name="Ng V."/>
            <person name="Clum A."/>
            <person name="Steindorff A."/>
            <person name="Ohm R.A."/>
            <person name="Martin F."/>
            <person name="Silar P."/>
            <person name="Natvig D.O."/>
            <person name="Lalanne C."/>
            <person name="Gautier V."/>
            <person name="Ament-Velasquez S.L."/>
            <person name="Kruys A."/>
            <person name="Hutchinson M.I."/>
            <person name="Powell A.J."/>
            <person name="Barry K."/>
            <person name="Miller A.N."/>
            <person name="Grigoriev I.V."/>
            <person name="Debuchy R."/>
            <person name="Gladieux P."/>
            <person name="Hiltunen Thoren M."/>
            <person name="Johannesson H."/>
        </authorList>
    </citation>
    <scope>NUCLEOTIDE SEQUENCE</scope>
    <source>
        <strain evidence="2">CBS 757.83</strain>
    </source>
</reference>
<accession>A0AAN6PZS4</accession>
<protein>
    <submittedName>
        <fullName evidence="2">Uncharacterized protein</fullName>
    </submittedName>
</protein>
<sequence length="157" mass="17271">MTAAHNLETRTSAACDAEWWGWGVDVRPWRQLVEDPKSPAEKCMSPDSSSLLRIKNPRLKIPPLSPSNAQILRRCIINGCAVEAPRSPPARIVSLRTMSRPRSRTTAWLHQEPRNILEATAAARPATGQWIRQGSAPPDHAPPPKPSVHASVGERLA</sequence>
<evidence type="ECO:0000256" key="1">
    <source>
        <dbReference type="SAM" id="MobiDB-lite"/>
    </source>
</evidence>
<dbReference type="Proteomes" id="UP001305647">
    <property type="component" value="Unassembled WGS sequence"/>
</dbReference>
<evidence type="ECO:0000313" key="3">
    <source>
        <dbReference type="Proteomes" id="UP001305647"/>
    </source>
</evidence>
<evidence type="ECO:0000313" key="2">
    <source>
        <dbReference type="EMBL" id="KAK4100965.1"/>
    </source>
</evidence>
<comment type="caution">
    <text evidence="2">The sequence shown here is derived from an EMBL/GenBank/DDBJ whole genome shotgun (WGS) entry which is preliminary data.</text>
</comment>